<dbReference type="EMBL" id="BGZK01000353">
    <property type="protein sequence ID" value="GBP38690.1"/>
    <property type="molecule type" value="Genomic_DNA"/>
</dbReference>
<feature type="compositionally biased region" description="Low complexity" evidence="1">
    <location>
        <begin position="195"/>
        <end position="206"/>
    </location>
</feature>
<protein>
    <submittedName>
        <fullName evidence="2">Uncharacterized protein</fullName>
    </submittedName>
</protein>
<sequence>MPSRHILGKLPTVTSPRVQGVLKTTDTTSLSEPLHAIVKEQRNRIQRRATRLVGGSVISGQLDPLALQRDTETLYKLYRVYATGRALRNYSTLFLPMNPVIPPLSGNAIITIAMNGVLPRFISNFLPQPVLFSKAGNGPVTHLRLWVSMDGDDRLLSGVKAKALITRKCIRSKFARPQYEERFFRPRSPAPPSPRRSNSPLLPRPSQHSWEAGQLFATSPRNEWKGLQPETALDVDGELFTRPPPATYPLPPWRPARPHELIKLTSPAPPLHC</sequence>
<feature type="region of interest" description="Disordered" evidence="1">
    <location>
        <begin position="181"/>
        <end position="207"/>
    </location>
</feature>
<organism evidence="2 3">
    <name type="scientific">Eumeta variegata</name>
    <name type="common">Bagworm moth</name>
    <name type="synonym">Eumeta japonica</name>
    <dbReference type="NCBI Taxonomy" id="151549"/>
    <lineage>
        <taxon>Eukaryota</taxon>
        <taxon>Metazoa</taxon>
        <taxon>Ecdysozoa</taxon>
        <taxon>Arthropoda</taxon>
        <taxon>Hexapoda</taxon>
        <taxon>Insecta</taxon>
        <taxon>Pterygota</taxon>
        <taxon>Neoptera</taxon>
        <taxon>Endopterygota</taxon>
        <taxon>Lepidoptera</taxon>
        <taxon>Glossata</taxon>
        <taxon>Ditrysia</taxon>
        <taxon>Tineoidea</taxon>
        <taxon>Psychidae</taxon>
        <taxon>Oiketicinae</taxon>
        <taxon>Eumeta</taxon>
    </lineage>
</organism>
<comment type="caution">
    <text evidence="2">The sequence shown here is derived from an EMBL/GenBank/DDBJ whole genome shotgun (WGS) entry which is preliminary data.</text>
</comment>
<evidence type="ECO:0000256" key="1">
    <source>
        <dbReference type="SAM" id="MobiDB-lite"/>
    </source>
</evidence>
<evidence type="ECO:0000313" key="2">
    <source>
        <dbReference type="EMBL" id="GBP38690.1"/>
    </source>
</evidence>
<reference evidence="2 3" key="1">
    <citation type="journal article" date="2019" name="Commun. Biol.">
        <title>The bagworm genome reveals a unique fibroin gene that provides high tensile strength.</title>
        <authorList>
            <person name="Kono N."/>
            <person name="Nakamura H."/>
            <person name="Ohtoshi R."/>
            <person name="Tomita M."/>
            <person name="Numata K."/>
            <person name="Arakawa K."/>
        </authorList>
    </citation>
    <scope>NUCLEOTIDE SEQUENCE [LARGE SCALE GENOMIC DNA]</scope>
</reference>
<dbReference type="AlphaFoldDB" id="A0A4C1VJC9"/>
<proteinExistence type="predicted"/>
<name>A0A4C1VJC9_EUMVA</name>
<keyword evidence="3" id="KW-1185">Reference proteome</keyword>
<accession>A0A4C1VJC9</accession>
<dbReference type="Proteomes" id="UP000299102">
    <property type="component" value="Unassembled WGS sequence"/>
</dbReference>
<evidence type="ECO:0000313" key="3">
    <source>
        <dbReference type="Proteomes" id="UP000299102"/>
    </source>
</evidence>
<gene>
    <name evidence="2" type="ORF">EVAR_22338_1</name>
</gene>